<keyword evidence="1" id="KW-0547">Nucleotide-binding</keyword>
<name>A0A381EGN0_CAMUP</name>
<evidence type="ECO:0000313" key="6">
    <source>
        <dbReference type="EMBL" id="SUX26141.1"/>
    </source>
</evidence>
<feature type="active site" description="Tele-AMP-histidine intermediate" evidence="2">
    <location>
        <position position="119"/>
    </location>
</feature>
<dbReference type="Proteomes" id="UP000254161">
    <property type="component" value="Unassembled WGS sequence"/>
</dbReference>
<evidence type="ECO:0000313" key="7">
    <source>
        <dbReference type="Proteomes" id="UP000254161"/>
    </source>
</evidence>
<feature type="short sequence motif" description="Histidine triad motif" evidence="4">
    <location>
        <begin position="117"/>
        <end position="121"/>
    </location>
</feature>
<dbReference type="PROSITE" id="PS51084">
    <property type="entry name" value="HIT_2"/>
    <property type="match status" value="1"/>
</dbReference>
<keyword evidence="6" id="KW-0548">Nucleotidyltransferase</keyword>
<dbReference type="Pfam" id="PF01230">
    <property type="entry name" value="HIT"/>
    <property type="match status" value="1"/>
</dbReference>
<evidence type="ECO:0000256" key="2">
    <source>
        <dbReference type="PIRSR" id="PIRSR639383-1"/>
    </source>
</evidence>
<feature type="domain" description="HIT" evidence="5">
    <location>
        <begin position="24"/>
        <end position="132"/>
    </location>
</feature>
<reference evidence="6 7" key="1">
    <citation type="submission" date="2018-06" db="EMBL/GenBank/DDBJ databases">
        <authorList>
            <consortium name="Pathogen Informatics"/>
            <person name="Doyle S."/>
        </authorList>
    </citation>
    <scope>NUCLEOTIDE SEQUENCE [LARGE SCALE GENOMIC DNA]</scope>
    <source>
        <strain evidence="6 7">NCTC12264</strain>
    </source>
</reference>
<sequence>MEHLYAPWRSEYLNDKSEQCPFCLCVSELQKDKELGILFRAKHCFGVMNRYPYTPGHFMVIPYKHEEHIENLSKEVWVEMSLFVREGVQILKEHLKASGVNIGMNLSVAAGAGIAPHCHYHLVPRWIGDTNFITSIGQTRVCGVDLEKIYHKLLKAFNARRA</sequence>
<dbReference type="EMBL" id="UFUZ01000001">
    <property type="protein sequence ID" value="SUX26141.1"/>
    <property type="molecule type" value="Genomic_DNA"/>
</dbReference>
<protein>
    <submittedName>
        <fullName evidence="6">HIT family protein</fullName>
        <ecNumber evidence="6">2.7.7.53</ecNumber>
    </submittedName>
</protein>
<feature type="binding site" evidence="3">
    <location>
        <position position="49"/>
    </location>
    <ligand>
        <name>substrate</name>
    </ligand>
</feature>
<dbReference type="InterPro" id="IPR011146">
    <property type="entry name" value="HIT-like"/>
</dbReference>
<dbReference type="AlphaFoldDB" id="A0A381EGN0"/>
<dbReference type="SUPFAM" id="SSF54197">
    <property type="entry name" value="HIT-like"/>
    <property type="match status" value="1"/>
</dbReference>
<dbReference type="CDD" id="cd01275">
    <property type="entry name" value="FHIT"/>
    <property type="match status" value="1"/>
</dbReference>
<dbReference type="InterPro" id="IPR036265">
    <property type="entry name" value="HIT-like_sf"/>
</dbReference>
<organism evidence="6 7">
    <name type="scientific">Campylobacter upsaliensis</name>
    <dbReference type="NCBI Taxonomy" id="28080"/>
    <lineage>
        <taxon>Bacteria</taxon>
        <taxon>Pseudomonadati</taxon>
        <taxon>Campylobacterota</taxon>
        <taxon>Epsilonproteobacteria</taxon>
        <taxon>Campylobacterales</taxon>
        <taxon>Campylobacteraceae</taxon>
        <taxon>Campylobacter</taxon>
    </lineage>
</organism>
<proteinExistence type="predicted"/>
<dbReference type="PANTHER" id="PTHR42997:SF1">
    <property type="entry name" value="AP-4-A PHOSPHORYLASE"/>
    <property type="match status" value="1"/>
</dbReference>
<dbReference type="GO" id="GO:0003877">
    <property type="term" value="F:ATP:ADP adenylyltransferase activity"/>
    <property type="evidence" value="ECO:0007669"/>
    <property type="project" value="UniProtKB-EC"/>
</dbReference>
<dbReference type="PANTHER" id="PTHR42997">
    <property type="entry name" value="HIT FAMILY HYDROLASE"/>
    <property type="match status" value="1"/>
</dbReference>
<dbReference type="GO" id="GO:0000166">
    <property type="term" value="F:nucleotide binding"/>
    <property type="evidence" value="ECO:0007669"/>
    <property type="project" value="UniProtKB-KW"/>
</dbReference>
<evidence type="ECO:0000256" key="1">
    <source>
        <dbReference type="ARBA" id="ARBA00022741"/>
    </source>
</evidence>
<evidence type="ECO:0000256" key="4">
    <source>
        <dbReference type="PROSITE-ProRule" id="PRU00464"/>
    </source>
</evidence>
<dbReference type="Gene3D" id="3.30.428.10">
    <property type="entry name" value="HIT-like"/>
    <property type="match status" value="1"/>
</dbReference>
<dbReference type="RefSeq" id="WP_004275737.1">
    <property type="nucleotide sequence ID" value="NZ_JANKIR010000007.1"/>
</dbReference>
<dbReference type="EC" id="2.7.7.53" evidence="6"/>
<accession>A0A381EGN0</accession>
<dbReference type="InterPro" id="IPR052908">
    <property type="entry name" value="AP-4-A_phosphorylase"/>
</dbReference>
<evidence type="ECO:0000256" key="3">
    <source>
        <dbReference type="PIRSR" id="PIRSR639383-2"/>
    </source>
</evidence>
<feature type="binding site" evidence="3">
    <location>
        <position position="121"/>
    </location>
    <ligand>
        <name>substrate</name>
    </ligand>
</feature>
<evidence type="ECO:0000259" key="5">
    <source>
        <dbReference type="PROSITE" id="PS51084"/>
    </source>
</evidence>
<gene>
    <name evidence="6" type="ORF">NCTC12264_00362</name>
</gene>
<dbReference type="InterPro" id="IPR039383">
    <property type="entry name" value="FHIT"/>
</dbReference>
<keyword evidence="6" id="KW-0808">Transferase</keyword>